<keyword evidence="4" id="KW-1185">Reference proteome</keyword>
<dbReference type="InterPro" id="IPR018649">
    <property type="entry name" value="SHOCT"/>
</dbReference>
<dbReference type="AlphaFoldDB" id="A0A1X1XLZ9"/>
<protein>
    <recommendedName>
        <fullName evidence="2">SHOCT domain-containing protein</fullName>
    </recommendedName>
</protein>
<accession>A0A1X1XLZ9</accession>
<keyword evidence="1" id="KW-1133">Transmembrane helix</keyword>
<keyword evidence="1" id="KW-0812">Transmembrane</keyword>
<evidence type="ECO:0000313" key="3">
    <source>
        <dbReference type="EMBL" id="ORV99809.1"/>
    </source>
</evidence>
<dbReference type="RefSeq" id="WP_045378417.1">
    <property type="nucleotide sequence ID" value="NZ_BBKA01000048.1"/>
</dbReference>
<organism evidence="3 4">
    <name type="scientific">Mycobacterium kyorinense</name>
    <dbReference type="NCBI Taxonomy" id="487514"/>
    <lineage>
        <taxon>Bacteria</taxon>
        <taxon>Bacillati</taxon>
        <taxon>Actinomycetota</taxon>
        <taxon>Actinomycetes</taxon>
        <taxon>Mycobacteriales</taxon>
        <taxon>Mycobacteriaceae</taxon>
        <taxon>Mycobacterium</taxon>
    </lineage>
</organism>
<evidence type="ECO:0000259" key="2">
    <source>
        <dbReference type="Pfam" id="PF09851"/>
    </source>
</evidence>
<dbReference type="Proteomes" id="UP000193487">
    <property type="component" value="Unassembled WGS sequence"/>
</dbReference>
<feature type="transmembrane region" description="Helical" evidence="1">
    <location>
        <begin position="5"/>
        <end position="26"/>
    </location>
</feature>
<gene>
    <name evidence="3" type="ORF">AWC14_11755</name>
</gene>
<proteinExistence type="predicted"/>
<feature type="domain" description="SHOCT" evidence="2">
    <location>
        <begin position="207"/>
        <end position="234"/>
    </location>
</feature>
<reference evidence="3 4" key="1">
    <citation type="submission" date="2016-01" db="EMBL/GenBank/DDBJ databases">
        <title>The new phylogeny of the genus Mycobacterium.</title>
        <authorList>
            <person name="Tarcisio F."/>
            <person name="Conor M."/>
            <person name="Antonella G."/>
            <person name="Elisabetta G."/>
            <person name="Giulia F.S."/>
            <person name="Sara T."/>
            <person name="Anna F."/>
            <person name="Clotilde B."/>
            <person name="Roberto B."/>
            <person name="Veronica D.S."/>
            <person name="Fabio R."/>
            <person name="Monica P."/>
            <person name="Olivier J."/>
            <person name="Enrico T."/>
            <person name="Nicola S."/>
        </authorList>
    </citation>
    <scope>NUCLEOTIDE SEQUENCE [LARGE SCALE GENOMIC DNA]</scope>
    <source>
        <strain evidence="3 4">DSM 45166</strain>
    </source>
</reference>
<evidence type="ECO:0000313" key="4">
    <source>
        <dbReference type="Proteomes" id="UP000193487"/>
    </source>
</evidence>
<evidence type="ECO:0000256" key="1">
    <source>
        <dbReference type="SAM" id="Phobius"/>
    </source>
</evidence>
<dbReference type="OrthoDB" id="5996503at2"/>
<dbReference type="Pfam" id="PF09851">
    <property type="entry name" value="SHOCT"/>
    <property type="match status" value="1"/>
</dbReference>
<comment type="caution">
    <text evidence="3">The sequence shown here is derived from an EMBL/GenBank/DDBJ whole genome shotgun (WGS) entry which is preliminary data.</text>
</comment>
<name>A0A1X1XLZ9_9MYCO</name>
<sequence length="237" mass="25300">MVASVLTLVVAVIGFAITLILNLFVLDEYNAYGEVPIPGSGSVQLPAGQVTVSFHTEVISSPSGGGLPVPRLGMRIDPPDGVPDPAVTESYGNTRTVNNDAHIQVWVVQVPAAGTYNVTTDGQVNGYISPRLAFGHKSSYGWLVWAFVVLFGIALVSLVCTVWWSGRTRSSRQGIEPIASYTPSDLSAPRLAPASSYAASDEAVKLQQLKTLSELRDSGALTQAEFQAEKRRILDGR</sequence>
<dbReference type="EMBL" id="LQPE01000153">
    <property type="protein sequence ID" value="ORV99809.1"/>
    <property type="molecule type" value="Genomic_DNA"/>
</dbReference>
<feature type="transmembrane region" description="Helical" evidence="1">
    <location>
        <begin position="142"/>
        <end position="164"/>
    </location>
</feature>
<keyword evidence="1" id="KW-0472">Membrane</keyword>